<protein>
    <recommendedName>
        <fullName evidence="2">Cupin 2 conserved barrel domain-containing protein</fullName>
    </recommendedName>
</protein>
<dbReference type="InterPro" id="IPR011051">
    <property type="entry name" value="RmlC_Cupin_sf"/>
</dbReference>
<evidence type="ECO:0000313" key="1">
    <source>
        <dbReference type="EMBL" id="MPM17110.1"/>
    </source>
</evidence>
<reference evidence="1" key="1">
    <citation type="submission" date="2019-08" db="EMBL/GenBank/DDBJ databases">
        <authorList>
            <person name="Kucharzyk K."/>
            <person name="Murdoch R.W."/>
            <person name="Higgins S."/>
            <person name="Loffler F."/>
        </authorList>
    </citation>
    <scope>NUCLEOTIDE SEQUENCE</scope>
</reference>
<organism evidence="1">
    <name type="scientific">bioreactor metagenome</name>
    <dbReference type="NCBI Taxonomy" id="1076179"/>
    <lineage>
        <taxon>unclassified sequences</taxon>
        <taxon>metagenomes</taxon>
        <taxon>ecological metagenomes</taxon>
    </lineage>
</organism>
<evidence type="ECO:0008006" key="2">
    <source>
        <dbReference type="Google" id="ProtNLM"/>
    </source>
</evidence>
<sequence>MIASEIKKGQSYKMVDLIDYVPEAVATRNLVQKATGHILLLAVDTGQSYINKVSRFDIFVEILEGSAEITIEGSVLFLETGDSIIIPAHSGKSICAVTRLKMVHSVIKSGYEDV</sequence>
<dbReference type="InterPro" id="IPR014710">
    <property type="entry name" value="RmlC-like_jellyroll"/>
</dbReference>
<gene>
    <name evidence="1" type="ORF">SDC9_63495</name>
</gene>
<dbReference type="Gene3D" id="2.60.120.10">
    <property type="entry name" value="Jelly Rolls"/>
    <property type="match status" value="1"/>
</dbReference>
<name>A0A644XLP0_9ZZZZ</name>
<accession>A0A644XLP0</accession>
<comment type="caution">
    <text evidence="1">The sequence shown here is derived from an EMBL/GenBank/DDBJ whole genome shotgun (WGS) entry which is preliminary data.</text>
</comment>
<dbReference type="AlphaFoldDB" id="A0A644XLP0"/>
<proteinExistence type="predicted"/>
<dbReference type="EMBL" id="VSSQ01002735">
    <property type="protein sequence ID" value="MPM17110.1"/>
    <property type="molecule type" value="Genomic_DNA"/>
</dbReference>
<dbReference type="SUPFAM" id="SSF51182">
    <property type="entry name" value="RmlC-like cupins"/>
    <property type="match status" value="1"/>
</dbReference>